<evidence type="ECO:0000256" key="4">
    <source>
        <dbReference type="ARBA" id="ARBA00023157"/>
    </source>
</evidence>
<comment type="function">
    <text evidence="6">Salivary chemokine-binding protein which binds to host chemokines.</text>
</comment>
<reference evidence="7" key="1">
    <citation type="journal article" date="2016" name="Ticks Tick Borne Dis.">
        <title>De novo assembly and annotation of the salivary gland transcriptome of Rhipicephalus appendiculatus male and female ticks during blood feeding.</title>
        <authorList>
            <person name="de Castro M.H."/>
            <person name="de Klerk D."/>
            <person name="Pienaar R."/>
            <person name="Latif A.A."/>
            <person name="Rees D.J."/>
            <person name="Mans B.J."/>
        </authorList>
    </citation>
    <scope>NUCLEOTIDE SEQUENCE</scope>
    <source>
        <tissue evidence="7">Salivary glands</tissue>
    </source>
</reference>
<evidence type="ECO:0000256" key="6">
    <source>
        <dbReference type="RuleBase" id="RU369006"/>
    </source>
</evidence>
<proteinExistence type="predicted"/>
<dbReference type="Pfam" id="PF19429">
    <property type="entry name" value="EVA_Class_A"/>
    <property type="match status" value="1"/>
</dbReference>
<comment type="subcellular location">
    <subcellularLocation>
        <location evidence="1 6">Secreted</location>
    </subcellularLocation>
</comment>
<name>A0A131Z872_RHIAP</name>
<organism evidence="7">
    <name type="scientific">Rhipicephalus appendiculatus</name>
    <name type="common">Brown ear tick</name>
    <dbReference type="NCBI Taxonomy" id="34631"/>
    <lineage>
        <taxon>Eukaryota</taxon>
        <taxon>Metazoa</taxon>
        <taxon>Ecdysozoa</taxon>
        <taxon>Arthropoda</taxon>
        <taxon>Chelicerata</taxon>
        <taxon>Arachnida</taxon>
        <taxon>Acari</taxon>
        <taxon>Parasitiformes</taxon>
        <taxon>Ixodida</taxon>
        <taxon>Ixodoidea</taxon>
        <taxon>Ixodidae</taxon>
        <taxon>Rhipicephalinae</taxon>
        <taxon>Rhipicephalus</taxon>
        <taxon>Rhipicephalus</taxon>
    </lineage>
</organism>
<accession>A0A131Z872</accession>
<evidence type="ECO:0000256" key="5">
    <source>
        <dbReference type="ARBA" id="ARBA00023180"/>
    </source>
</evidence>
<dbReference type="GO" id="GO:0005576">
    <property type="term" value="C:extracellular region"/>
    <property type="evidence" value="ECO:0007669"/>
    <property type="project" value="UniProtKB-SubCell"/>
</dbReference>
<dbReference type="AlphaFoldDB" id="A0A131Z872"/>
<keyword evidence="4 6" id="KW-1015">Disulfide bond</keyword>
<evidence type="ECO:0000313" key="7">
    <source>
        <dbReference type="EMBL" id="JAP86381.1"/>
    </source>
</evidence>
<protein>
    <recommendedName>
        <fullName evidence="6">Evasin</fullName>
    </recommendedName>
</protein>
<dbReference type="GO" id="GO:0019957">
    <property type="term" value="F:C-C chemokine binding"/>
    <property type="evidence" value="ECO:0007669"/>
    <property type="project" value="InterPro"/>
</dbReference>
<dbReference type="EMBL" id="GEDV01002176">
    <property type="protein sequence ID" value="JAP86381.1"/>
    <property type="molecule type" value="Transcribed_RNA"/>
</dbReference>
<evidence type="ECO:0000256" key="3">
    <source>
        <dbReference type="ARBA" id="ARBA00022729"/>
    </source>
</evidence>
<keyword evidence="5 6" id="KW-0325">Glycoprotein</keyword>
<evidence type="ECO:0000256" key="2">
    <source>
        <dbReference type="ARBA" id="ARBA00022525"/>
    </source>
</evidence>
<dbReference type="Gene3D" id="2.30.130.100">
    <property type="match status" value="1"/>
</dbReference>
<evidence type="ECO:0000256" key="1">
    <source>
        <dbReference type="ARBA" id="ARBA00004613"/>
    </source>
</evidence>
<sequence>MIRLSLWGTSFVVIAFYLGRGIGRYSITSCSELILTTPAGIKVVRCAPECQKPTDSIQVKRIGEECLCVDFAAVKEMARGVNYTCELGVCNKSNDCIPSDLLIGCWTNERQQ</sequence>
<dbReference type="InterPro" id="IPR045797">
    <property type="entry name" value="EVA_Class_A"/>
</dbReference>
<keyword evidence="3 6" id="KW-0732">Signal</keyword>
<keyword evidence="2 6" id="KW-0964">Secreted</keyword>